<organism evidence="1 2">
    <name type="scientific">Parageobacillus toebii</name>
    <dbReference type="NCBI Taxonomy" id="153151"/>
    <lineage>
        <taxon>Bacteria</taxon>
        <taxon>Bacillati</taxon>
        <taxon>Bacillota</taxon>
        <taxon>Bacilli</taxon>
        <taxon>Bacillales</taxon>
        <taxon>Anoxybacillaceae</taxon>
        <taxon>Parageobacillus</taxon>
    </lineage>
</organism>
<gene>
    <name evidence="1" type="ORF">B4110_0959</name>
</gene>
<sequence length="38" mass="4611">MWLFSLFYHAKNRFSLAAKEREELLDFARYQNGAFIVK</sequence>
<accession>A0A150MY82</accession>
<comment type="caution">
    <text evidence="1">The sequence shown here is derived from an EMBL/GenBank/DDBJ whole genome shotgun (WGS) entry which is preliminary data.</text>
</comment>
<name>A0A150MY82_9BACL</name>
<dbReference type="EMBL" id="LQYW01000064">
    <property type="protein sequence ID" value="KYD29365.1"/>
    <property type="molecule type" value="Genomic_DNA"/>
</dbReference>
<evidence type="ECO:0000313" key="1">
    <source>
        <dbReference type="EMBL" id="KYD29365.1"/>
    </source>
</evidence>
<dbReference type="Proteomes" id="UP000075324">
    <property type="component" value="Unassembled WGS sequence"/>
</dbReference>
<proteinExistence type="predicted"/>
<reference evidence="1 2" key="1">
    <citation type="submission" date="2016-01" db="EMBL/GenBank/DDBJ databases">
        <title>Draft Genome Sequences of Seven Thermophilic Sporeformers Isolated from Foods.</title>
        <authorList>
            <person name="Berendsen E.M."/>
            <person name="Wells-Bennik M.H."/>
            <person name="Krawcyk A.O."/>
            <person name="De Jong A."/>
            <person name="Holsappel S."/>
            <person name="Eijlander R.T."/>
            <person name="Kuipers O.P."/>
        </authorList>
    </citation>
    <scope>NUCLEOTIDE SEQUENCE [LARGE SCALE GENOMIC DNA]</scope>
    <source>
        <strain evidence="1 2">B4110</strain>
    </source>
</reference>
<protein>
    <submittedName>
        <fullName evidence="1">Uncharacterized protein</fullName>
    </submittedName>
</protein>
<evidence type="ECO:0000313" key="2">
    <source>
        <dbReference type="Proteomes" id="UP000075324"/>
    </source>
</evidence>
<dbReference type="AlphaFoldDB" id="A0A150MY82"/>